<evidence type="ECO:0000313" key="3">
    <source>
        <dbReference type="Proteomes" id="UP000009045"/>
    </source>
</evidence>
<evidence type="ECO:0000313" key="2">
    <source>
        <dbReference type="EMBL" id="AEH78744.1"/>
    </source>
</evidence>
<dbReference type="HOGENOM" id="CLU_3048040_0_0_5"/>
<reference evidence="2 3" key="1">
    <citation type="journal article" date="2011" name="J. Biotechnol.">
        <title>The complete genome sequence of the dominant Sinorhizobium meliloti field isolate SM11 extends the S. meliloti pan-genome.</title>
        <authorList>
            <person name="Schneiker-Bekel S."/>
            <person name="Wibberg D."/>
            <person name="Bekel T."/>
            <person name="Blom J."/>
            <person name="Linke B."/>
            <person name="Neuweger H."/>
            <person name="Stiens M."/>
            <person name="Vorholter F.J."/>
            <person name="Weidner S."/>
            <person name="Goesmann A."/>
            <person name="Puhler A."/>
            <person name="Schluter A."/>
        </authorList>
    </citation>
    <scope>NUCLEOTIDE SEQUENCE [LARGE SCALE GENOMIC DNA]</scope>
    <source>
        <strain evidence="2 3">SM11</strain>
    </source>
</reference>
<dbReference type="EMBL" id="CP001830">
    <property type="protein sequence ID" value="AEH78744.1"/>
    <property type="molecule type" value="Genomic_DNA"/>
</dbReference>
<protein>
    <recommendedName>
        <fullName evidence="4">Transmembrane protein</fullName>
    </recommendedName>
</protein>
<dbReference type="Proteomes" id="UP000009045">
    <property type="component" value="Chromosome"/>
</dbReference>
<proteinExistence type="predicted"/>
<dbReference type="KEGG" id="smx:SM11_chr1468"/>
<sequence>MAVAIFVLGLLQVFGGVLVAFAAKSAMNEIVGAISFGLGVVGAALGIIIAKIDD</sequence>
<dbReference type="PATRIC" id="fig|707241.3.peg.1544"/>
<dbReference type="RefSeq" id="WP_014529420.1">
    <property type="nucleotide sequence ID" value="NC_017325.1"/>
</dbReference>
<name>F7X6Q2_SINMM</name>
<feature type="transmembrane region" description="Helical" evidence="1">
    <location>
        <begin position="32"/>
        <end position="50"/>
    </location>
</feature>
<gene>
    <name evidence="2" type="ordered locus">SM11_chr1468</name>
</gene>
<organism evidence="2 3">
    <name type="scientific">Sinorhizobium meliloti (strain SM11)</name>
    <dbReference type="NCBI Taxonomy" id="707241"/>
    <lineage>
        <taxon>Bacteria</taxon>
        <taxon>Pseudomonadati</taxon>
        <taxon>Pseudomonadota</taxon>
        <taxon>Alphaproteobacteria</taxon>
        <taxon>Hyphomicrobiales</taxon>
        <taxon>Rhizobiaceae</taxon>
        <taxon>Sinorhizobium/Ensifer group</taxon>
        <taxon>Sinorhizobium</taxon>
    </lineage>
</organism>
<keyword evidence="1" id="KW-1133">Transmembrane helix</keyword>
<evidence type="ECO:0000256" key="1">
    <source>
        <dbReference type="SAM" id="Phobius"/>
    </source>
</evidence>
<keyword evidence="1" id="KW-0812">Transmembrane</keyword>
<keyword evidence="1" id="KW-0472">Membrane</keyword>
<accession>F7X6Q2</accession>
<evidence type="ECO:0008006" key="4">
    <source>
        <dbReference type="Google" id="ProtNLM"/>
    </source>
</evidence>
<dbReference type="AlphaFoldDB" id="F7X6Q2"/>